<sequence>MHSDSLPPYMSYEIIIPRRLEPERGKAKKDGLSYIIKAAGKEHIIRLKRRNNFLIGNLPVFTYDSEGRKVKNSLVALSTCFGLRGFIKLRGLHYGLEPLGGSRLFQHFLYLTNKTGFNSTVCGLGADGPNHQAEEAGRGRPNVRFANDLLYIELYVVVDNMMFRYEGRNETRVIYIVLDTINMVYTHYRFLNIAVILVGLDIWKERNPIEISRDTTNLTHDLSEWKIAHAKEVQRDTTHLFVHQRFDAVPWHFYLGGICSPDLSVGIDPYLTRDLQEFSNIISHTLGHNLGLGHDGPYCFCDEQTSCIMHPSHTTFALFSNCSIASLSRLRMGKKLGCLHNAPDPTSLFKFKHCGNKVVDEGEQCDCGGEQQCRWDPCCNPNCTFKGKAICTHEDCCKDCQFTRRGALWESRWCPADVYKQDGTPCDKNAYCYANKCSAHSFQCADIFGEEARTAPWHCFKALNMAGDELGNCGSDGEGETFVKCKEEDVLCGRLHCTNVRRQLNLLTYTQSLVNGVSCWSTKYQRRRGTEDKGAVPDGTVCDSNKICMNRTCVPISILKSACDPMEKCHGRGVCNNRDNCHCHRGWAPPFCTHFGSGGSIDGGSPQHAFTALFFSFAFKVVVPVLVVGVAVFTLLSSRLRLLLNRCRQRISCWR</sequence>
<feature type="binding site" evidence="10">
    <location>
        <position position="294"/>
    </location>
    <ligand>
        <name>Zn(2+)</name>
        <dbReference type="ChEBI" id="CHEBI:29105"/>
        <note>catalytic</note>
    </ligand>
</feature>
<dbReference type="Proteomes" id="UP000694871">
    <property type="component" value="Unplaced"/>
</dbReference>
<dbReference type="GeneID" id="107112142"/>
<feature type="domain" description="Disintegrin" evidence="13">
    <location>
        <begin position="351"/>
        <end position="432"/>
    </location>
</feature>
<evidence type="ECO:0000256" key="3">
    <source>
        <dbReference type="ARBA" id="ARBA00022525"/>
    </source>
</evidence>
<keyword evidence="10" id="KW-0862">Zinc</keyword>
<dbReference type="InterPro" id="IPR036436">
    <property type="entry name" value="Disintegrin_dom_sf"/>
</dbReference>
<evidence type="ECO:0000256" key="1">
    <source>
        <dbReference type="ARBA" id="ARBA00004167"/>
    </source>
</evidence>
<evidence type="ECO:0000313" key="16">
    <source>
        <dbReference type="RefSeq" id="XP_015268702.1"/>
    </source>
</evidence>
<dbReference type="InterPro" id="IPR006586">
    <property type="entry name" value="ADAM_Cys-rich"/>
</dbReference>
<evidence type="ECO:0000259" key="13">
    <source>
        <dbReference type="PROSITE" id="PS50214"/>
    </source>
</evidence>
<dbReference type="PROSITE" id="PS01186">
    <property type="entry name" value="EGF_2"/>
    <property type="match status" value="1"/>
</dbReference>
<dbReference type="PANTHER" id="PTHR11905">
    <property type="entry name" value="ADAM A DISINTEGRIN AND METALLOPROTEASE DOMAIN"/>
    <property type="match status" value="1"/>
</dbReference>
<dbReference type="InterPro" id="IPR002870">
    <property type="entry name" value="Peptidase_M12B_N"/>
</dbReference>
<protein>
    <submittedName>
        <fullName evidence="16">Disintegrin and metalloproteinase domain-containing protein 21-like</fullName>
    </submittedName>
</protein>
<dbReference type="Gene3D" id="4.10.70.10">
    <property type="entry name" value="Disintegrin domain"/>
    <property type="match status" value="1"/>
</dbReference>
<dbReference type="Gene3D" id="3.40.390.10">
    <property type="entry name" value="Collagenase (Catalytic Domain)"/>
    <property type="match status" value="1"/>
</dbReference>
<dbReference type="Pfam" id="PF08516">
    <property type="entry name" value="ADAM_CR"/>
    <property type="match status" value="1"/>
</dbReference>
<feature type="domain" description="Peptidase M12B" evidence="14">
    <location>
        <begin position="150"/>
        <end position="343"/>
    </location>
</feature>
<name>A0ABM1K4R5_GEKJA</name>
<dbReference type="PROSITE" id="PS50215">
    <property type="entry name" value="ADAM_MEPRO"/>
    <property type="match status" value="1"/>
</dbReference>
<dbReference type="InterPro" id="IPR034027">
    <property type="entry name" value="Reprolysin_adamalysin"/>
</dbReference>
<dbReference type="InterPro" id="IPR000742">
    <property type="entry name" value="EGF"/>
</dbReference>
<keyword evidence="9" id="KW-0245">EGF-like domain</keyword>
<feature type="disulfide bond" evidence="9">
    <location>
        <begin position="583"/>
        <end position="592"/>
    </location>
</feature>
<keyword evidence="4" id="KW-0800">Toxin</keyword>
<evidence type="ECO:0000313" key="15">
    <source>
        <dbReference type="Proteomes" id="UP000694871"/>
    </source>
</evidence>
<evidence type="ECO:0000256" key="8">
    <source>
        <dbReference type="ARBA" id="ARBA00023157"/>
    </source>
</evidence>
<keyword evidence="6 11" id="KW-1133">Transmembrane helix</keyword>
<comment type="caution">
    <text evidence="9">Lacks conserved residue(s) required for the propagation of feature annotation.</text>
</comment>
<evidence type="ECO:0000259" key="12">
    <source>
        <dbReference type="PROSITE" id="PS50026"/>
    </source>
</evidence>
<keyword evidence="8 9" id="KW-1015">Disulfide bond</keyword>
<dbReference type="Pfam" id="PF01562">
    <property type="entry name" value="Pep_M12B_propep"/>
    <property type="match status" value="1"/>
</dbReference>
<feature type="binding site" evidence="10">
    <location>
        <position position="284"/>
    </location>
    <ligand>
        <name>Zn(2+)</name>
        <dbReference type="ChEBI" id="CHEBI:29105"/>
        <note>catalytic</note>
    </ligand>
</feature>
<evidence type="ECO:0000256" key="5">
    <source>
        <dbReference type="ARBA" id="ARBA00022692"/>
    </source>
</evidence>
<keyword evidence="5 11" id="KW-0812">Transmembrane</keyword>
<evidence type="ECO:0000256" key="9">
    <source>
        <dbReference type="PROSITE-ProRule" id="PRU00076"/>
    </source>
</evidence>
<dbReference type="PROSITE" id="PS50214">
    <property type="entry name" value="DISINTEGRIN_2"/>
    <property type="match status" value="1"/>
</dbReference>
<feature type="transmembrane region" description="Helical" evidence="11">
    <location>
        <begin position="613"/>
        <end position="636"/>
    </location>
</feature>
<feature type="binding site" evidence="10">
    <location>
        <position position="288"/>
    </location>
    <ligand>
        <name>Zn(2+)</name>
        <dbReference type="ChEBI" id="CHEBI:29105"/>
        <note>catalytic</note>
    </ligand>
</feature>
<dbReference type="SMART" id="SM00608">
    <property type="entry name" value="ACR"/>
    <property type="match status" value="1"/>
</dbReference>
<dbReference type="SUPFAM" id="SSF57552">
    <property type="entry name" value="Blood coagulation inhibitor (disintegrin)"/>
    <property type="match status" value="1"/>
</dbReference>
<dbReference type="SMART" id="SM00050">
    <property type="entry name" value="DISIN"/>
    <property type="match status" value="1"/>
</dbReference>
<evidence type="ECO:0000256" key="7">
    <source>
        <dbReference type="ARBA" id="ARBA00023136"/>
    </source>
</evidence>
<evidence type="ECO:0000256" key="6">
    <source>
        <dbReference type="ARBA" id="ARBA00022989"/>
    </source>
</evidence>
<comment type="subcellular location">
    <subcellularLocation>
        <location evidence="1">Membrane</location>
        <topology evidence="1">Single-pass membrane protein</topology>
    </subcellularLocation>
    <subcellularLocation>
        <location evidence="2">Secreted</location>
    </subcellularLocation>
</comment>
<dbReference type="Pfam" id="PF01421">
    <property type="entry name" value="Reprolysin"/>
    <property type="match status" value="1"/>
</dbReference>
<keyword evidence="10" id="KW-0479">Metal-binding</keyword>
<accession>A0ABM1K4R5</accession>
<gene>
    <name evidence="16" type="primary">LOC107112142</name>
</gene>
<dbReference type="InterPro" id="IPR001762">
    <property type="entry name" value="Disintegrin_dom"/>
</dbReference>
<dbReference type="PANTHER" id="PTHR11905:SF120">
    <property type="entry name" value="DISINTEGRIN AND METALLOPROTEINASE DOMAIN-CONTAINING PROTEIN 1A"/>
    <property type="match status" value="1"/>
</dbReference>
<evidence type="ECO:0000256" key="11">
    <source>
        <dbReference type="SAM" id="Phobius"/>
    </source>
</evidence>
<evidence type="ECO:0000259" key="14">
    <source>
        <dbReference type="PROSITE" id="PS50215"/>
    </source>
</evidence>
<keyword evidence="15" id="KW-1185">Reference proteome</keyword>
<dbReference type="SUPFAM" id="SSF55486">
    <property type="entry name" value="Metalloproteases ('zincins'), catalytic domain"/>
    <property type="match status" value="1"/>
</dbReference>
<organism evidence="15 16">
    <name type="scientific">Gekko japonicus</name>
    <name type="common">Schlegel's Japanese gecko</name>
    <dbReference type="NCBI Taxonomy" id="146911"/>
    <lineage>
        <taxon>Eukaryota</taxon>
        <taxon>Metazoa</taxon>
        <taxon>Chordata</taxon>
        <taxon>Craniata</taxon>
        <taxon>Vertebrata</taxon>
        <taxon>Euteleostomi</taxon>
        <taxon>Lepidosauria</taxon>
        <taxon>Squamata</taxon>
        <taxon>Bifurcata</taxon>
        <taxon>Gekkota</taxon>
        <taxon>Gekkonidae</taxon>
        <taxon>Gekkoninae</taxon>
        <taxon>Gekko</taxon>
    </lineage>
</organism>
<evidence type="ECO:0000256" key="10">
    <source>
        <dbReference type="PROSITE-ProRule" id="PRU00276"/>
    </source>
</evidence>
<dbReference type="CDD" id="cd04269">
    <property type="entry name" value="ZnMc_adamalysin_II_like"/>
    <property type="match status" value="1"/>
</dbReference>
<evidence type="ECO:0000256" key="2">
    <source>
        <dbReference type="ARBA" id="ARBA00004613"/>
    </source>
</evidence>
<feature type="domain" description="EGF-like" evidence="12">
    <location>
        <begin position="559"/>
        <end position="593"/>
    </location>
</feature>
<keyword evidence="7 11" id="KW-0472">Membrane</keyword>
<dbReference type="InterPro" id="IPR024079">
    <property type="entry name" value="MetalloPept_cat_dom_sf"/>
</dbReference>
<dbReference type="RefSeq" id="XP_015268702.1">
    <property type="nucleotide sequence ID" value="XM_015413216.1"/>
</dbReference>
<reference evidence="16" key="1">
    <citation type="submission" date="2025-08" db="UniProtKB">
        <authorList>
            <consortium name="RefSeq"/>
        </authorList>
    </citation>
    <scope>IDENTIFICATION</scope>
</reference>
<proteinExistence type="predicted"/>
<keyword evidence="3" id="KW-0964">Secreted</keyword>
<dbReference type="InterPro" id="IPR001590">
    <property type="entry name" value="Peptidase_M12B"/>
</dbReference>
<evidence type="ECO:0000256" key="4">
    <source>
        <dbReference type="ARBA" id="ARBA00022656"/>
    </source>
</evidence>
<dbReference type="PROSITE" id="PS50026">
    <property type="entry name" value="EGF_3"/>
    <property type="match status" value="1"/>
</dbReference>